<dbReference type="Proteomes" id="UP000092444">
    <property type="component" value="Unassembled WGS sequence"/>
</dbReference>
<dbReference type="STRING" id="37546.A0A1B0FFJ7"/>
<accession>A0A1B0FFJ7</accession>
<dbReference type="PhylomeDB" id="A0A1B0FFJ7"/>
<dbReference type="EMBL" id="CCAG010005169">
    <property type="status" value="NOT_ANNOTATED_CDS"/>
    <property type="molecule type" value="Genomic_DNA"/>
</dbReference>
<evidence type="ECO:0000313" key="2">
    <source>
        <dbReference type="Proteomes" id="UP000092444"/>
    </source>
</evidence>
<dbReference type="EnsemblMetazoa" id="GMOY002381-RA">
    <property type="protein sequence ID" value="GMOY002381-PA"/>
    <property type="gene ID" value="GMOY002381"/>
</dbReference>
<proteinExistence type="predicted"/>
<evidence type="ECO:0000313" key="1">
    <source>
        <dbReference type="EnsemblMetazoa" id="GMOY002381-PA"/>
    </source>
</evidence>
<reference evidence="1" key="1">
    <citation type="submission" date="2020-05" db="UniProtKB">
        <authorList>
            <consortium name="EnsemblMetazoa"/>
        </authorList>
    </citation>
    <scope>IDENTIFICATION</scope>
    <source>
        <strain evidence="1">Yale</strain>
    </source>
</reference>
<sequence>MSTKVNCEVFIGENKDKSKTVKSITKTLDLSEDINSLQRLQTSHSPTMSNESDLSFSLSVDHEVETYTNAIDADELPAFEIRLISPLGRTPSPIRSENMSPSFRTPNLEQIISNNCQNDPDFVALQDINAQISPPSEHSDADTSLQRTGSLETIFEGVFLNTPPRQRLSMQSRSGSRNRNNLLEKVTFNRLFCCTENKSPQSMERQLLSSCPLDFKSLSLTEESL</sequence>
<dbReference type="AlphaFoldDB" id="A0A1B0FFJ7"/>
<organism evidence="1 2">
    <name type="scientific">Glossina morsitans morsitans</name>
    <name type="common">Savannah tsetse fly</name>
    <dbReference type="NCBI Taxonomy" id="37546"/>
    <lineage>
        <taxon>Eukaryota</taxon>
        <taxon>Metazoa</taxon>
        <taxon>Ecdysozoa</taxon>
        <taxon>Arthropoda</taxon>
        <taxon>Hexapoda</taxon>
        <taxon>Insecta</taxon>
        <taxon>Pterygota</taxon>
        <taxon>Neoptera</taxon>
        <taxon>Endopterygota</taxon>
        <taxon>Diptera</taxon>
        <taxon>Brachycera</taxon>
        <taxon>Muscomorpha</taxon>
        <taxon>Hippoboscoidea</taxon>
        <taxon>Glossinidae</taxon>
        <taxon>Glossina</taxon>
    </lineage>
</organism>
<name>A0A1B0FFJ7_GLOMM</name>
<dbReference type="VEuPathDB" id="VectorBase:GMOY002381"/>
<protein>
    <submittedName>
        <fullName evidence="1">Uncharacterized protein</fullName>
    </submittedName>
</protein>
<keyword evidence="2" id="KW-1185">Reference proteome</keyword>